<dbReference type="InterPro" id="IPR001248">
    <property type="entry name" value="Pur-cyt_permease"/>
</dbReference>
<dbReference type="SUPFAM" id="SSF47616">
    <property type="entry name" value="GST C-terminal domain-like"/>
    <property type="match status" value="1"/>
</dbReference>
<gene>
    <name evidence="10" type="ORF">TSTA_079570</name>
</gene>
<feature type="transmembrane region" description="Helical" evidence="8">
    <location>
        <begin position="199"/>
        <end position="219"/>
    </location>
</feature>
<keyword evidence="3" id="KW-0813">Transport</keyword>
<dbReference type="EMBL" id="EQ962652">
    <property type="protein sequence ID" value="EED24602.1"/>
    <property type="molecule type" value="Genomic_DNA"/>
</dbReference>
<dbReference type="GO" id="GO:0022857">
    <property type="term" value="F:transmembrane transporter activity"/>
    <property type="evidence" value="ECO:0007669"/>
    <property type="project" value="InterPro"/>
</dbReference>
<dbReference type="GeneID" id="8105096"/>
<feature type="transmembrane region" description="Helical" evidence="8">
    <location>
        <begin position="263"/>
        <end position="280"/>
    </location>
</feature>
<dbReference type="InterPro" id="IPR010987">
    <property type="entry name" value="Glutathione-S-Trfase_C-like"/>
</dbReference>
<dbReference type="InterPro" id="IPR036249">
    <property type="entry name" value="Thioredoxin-like_sf"/>
</dbReference>
<protein>
    <submittedName>
        <fullName evidence="10">Cell wall organization protein/glutathione transferase (Gto3), putative</fullName>
    </submittedName>
</protein>
<dbReference type="InterPro" id="IPR036282">
    <property type="entry name" value="Glutathione-S-Trfase_C_sf"/>
</dbReference>
<evidence type="ECO:0000256" key="3">
    <source>
        <dbReference type="ARBA" id="ARBA00022448"/>
    </source>
</evidence>
<organism evidence="10 11">
    <name type="scientific">Talaromyces stipitatus (strain ATCC 10500 / CBS 375.48 / QM 6759 / NRRL 1006)</name>
    <name type="common">Penicillium stipitatum</name>
    <dbReference type="NCBI Taxonomy" id="441959"/>
    <lineage>
        <taxon>Eukaryota</taxon>
        <taxon>Fungi</taxon>
        <taxon>Dikarya</taxon>
        <taxon>Ascomycota</taxon>
        <taxon>Pezizomycotina</taxon>
        <taxon>Eurotiomycetes</taxon>
        <taxon>Eurotiomycetidae</taxon>
        <taxon>Eurotiales</taxon>
        <taxon>Trichocomaceae</taxon>
        <taxon>Talaromyces</taxon>
        <taxon>Talaromyces sect. Talaromyces</taxon>
    </lineage>
</organism>
<feature type="transmembrane region" description="Helical" evidence="8">
    <location>
        <begin position="391"/>
        <end position="408"/>
    </location>
</feature>
<dbReference type="Pfam" id="PF02133">
    <property type="entry name" value="Transp_cyt_pur"/>
    <property type="match status" value="1"/>
</dbReference>
<evidence type="ECO:0000256" key="5">
    <source>
        <dbReference type="ARBA" id="ARBA00022989"/>
    </source>
</evidence>
<dbReference type="RefSeq" id="XP_002341989.1">
    <property type="nucleotide sequence ID" value="XM_002341948.1"/>
</dbReference>
<dbReference type="InterPro" id="IPR016639">
    <property type="entry name" value="GST_Omega/GSH"/>
</dbReference>
<dbReference type="SUPFAM" id="SSF52833">
    <property type="entry name" value="Thioredoxin-like"/>
    <property type="match status" value="1"/>
</dbReference>
<dbReference type="InterPro" id="IPR040079">
    <property type="entry name" value="Glutathione_S-Trfase"/>
</dbReference>
<dbReference type="SFLD" id="SFLDS00019">
    <property type="entry name" value="Glutathione_Transferase_(cytos"/>
    <property type="match status" value="1"/>
</dbReference>
<keyword evidence="5 8" id="KW-1133">Transmembrane helix</keyword>
<feature type="transmembrane region" description="Helical" evidence="8">
    <location>
        <begin position="121"/>
        <end position="145"/>
    </location>
</feature>
<evidence type="ECO:0000259" key="9">
    <source>
        <dbReference type="PROSITE" id="PS50405"/>
    </source>
</evidence>
<feature type="transmembrane region" description="Helical" evidence="8">
    <location>
        <begin position="226"/>
        <end position="243"/>
    </location>
</feature>
<keyword evidence="4 8" id="KW-0812">Transmembrane</keyword>
<dbReference type="Proteomes" id="UP000001745">
    <property type="component" value="Unassembled WGS sequence"/>
</dbReference>
<dbReference type="STRING" id="441959.B8LWW9"/>
<evidence type="ECO:0000256" key="1">
    <source>
        <dbReference type="ARBA" id="ARBA00004141"/>
    </source>
</evidence>
<keyword evidence="11" id="KW-1185">Reference proteome</keyword>
<dbReference type="InParanoid" id="B8LWW9"/>
<evidence type="ECO:0000313" key="10">
    <source>
        <dbReference type="EMBL" id="EED24602.1"/>
    </source>
</evidence>
<feature type="transmembrane region" description="Helical" evidence="8">
    <location>
        <begin position="462"/>
        <end position="481"/>
    </location>
</feature>
<dbReference type="Gene3D" id="1.20.1050.10">
    <property type="match status" value="1"/>
</dbReference>
<dbReference type="InterPro" id="IPR047047">
    <property type="entry name" value="GST_Omega-like_C"/>
</dbReference>
<feature type="transmembrane region" description="Helical" evidence="8">
    <location>
        <begin position="91"/>
        <end position="115"/>
    </location>
</feature>
<comment type="subcellular location">
    <subcellularLocation>
        <location evidence="1">Membrane</location>
        <topology evidence="1">Multi-pass membrane protein</topology>
    </subcellularLocation>
</comment>
<dbReference type="GO" id="GO:0005886">
    <property type="term" value="C:plasma membrane"/>
    <property type="evidence" value="ECO:0007669"/>
    <property type="project" value="TreeGrafter"/>
</dbReference>
<dbReference type="OrthoDB" id="2309723at2759"/>
<feature type="domain" description="GST C-terminal" evidence="9">
    <location>
        <begin position="673"/>
        <end position="804"/>
    </location>
</feature>
<dbReference type="PANTHER" id="PTHR31806:SF1">
    <property type="entry name" value="PURINE-CYTOSINE PERMEASE FCY2-RELATED"/>
    <property type="match status" value="1"/>
</dbReference>
<sequence>MSVRASLDRKDAIAQKKSADQTADPEKSVYETRAPENYGFADRVDNLSNVEASNGWFSKVTRFASKFHAEERGIGRVDEADRVQQGLVDAFALWASANITPATFATGALGSVFGLGFWDSVAVIVLVNFVFSWVVRFFGCLGAITGLRTVSIGRFSFGIWGTRILVILNLCGMVGWSAVNSIAGAQVLHELSDGNCPLWAGNLIIGVITAVICFFGYFAVYLFERFCWIPQLIVFIFLAEYGARHFDASAAPMGSGSAEAADVMLFIAVTYGVVIGWAGLSPDYNVRRPANINKMKLAVTIWAGNFIGTIIPEILGAAFMTAVAADPAFAAAYDTRGYGGLWGEALRPLHGFGKFLLVLLALSIVGCNLTNNYSLAFACQNFHPIRLKFPRWLWTAVGSAVIIAIAIGKYPLDDWNNMKVLPYGFAGVAFIIMAFVGAVLSMDQTWYVGVVAKSVKPNGAELGWIFSGSFGALAFVFTRCLEKKYTGRFSCMLEIILKKDYYTESTIMSADTQLVSIHQSGTNDGWHGLIKSGGEFEPEAGRYHLYIGLFCPFAHRVNLVRHIKGLQSAIDVSVVRPYPKGDSKGWPGWKFPANDQEYEGSTVDKLFGSEYLHEVYFKDDKDYKGRYSVPVIWDKKTNRIVNNESAEILRWLPTAFNGTSAISSELATIDLYPEHLRKEIDLFSEWIQRDVNTGVYKVGFATTQEDYDKAVIPVFGALNLLEKIIYEKGGPYVLGEHLTELDIRLYATLIRFDAIYVQHFKCNLGTIRHDYPVLNAWLTHLYGKVPGFKETTDFKHIKENYTKSHGQINPLAITPRGPFPNVEDYVPQKPTSYGKVKLPEVLDYEKKLENEVFGGN</sequence>
<reference evidence="11" key="1">
    <citation type="journal article" date="2015" name="Genome Announc.">
        <title>Genome sequence of the AIDS-associated pathogen Penicillium marneffei (ATCC18224) and its near taxonomic relative Talaromyces stipitatus (ATCC10500).</title>
        <authorList>
            <person name="Nierman W.C."/>
            <person name="Fedorova-Abrams N.D."/>
            <person name="Andrianopoulos A."/>
        </authorList>
    </citation>
    <scope>NUCLEOTIDE SEQUENCE [LARGE SCALE GENOMIC DNA]</scope>
    <source>
        <strain evidence="11">ATCC 10500 / CBS 375.48 / QM 6759 / NRRL 1006</strain>
    </source>
</reference>
<evidence type="ECO:0000256" key="4">
    <source>
        <dbReference type="ARBA" id="ARBA00022692"/>
    </source>
</evidence>
<feature type="transmembrane region" description="Helical" evidence="8">
    <location>
        <begin position="352"/>
        <end position="371"/>
    </location>
</feature>
<dbReference type="InterPro" id="IPR004045">
    <property type="entry name" value="Glutathione_S-Trfase_N"/>
</dbReference>
<dbReference type="AlphaFoldDB" id="B8LWW9"/>
<name>B8LWW9_TALSN</name>
<evidence type="ECO:0000256" key="7">
    <source>
        <dbReference type="SAM" id="MobiDB-lite"/>
    </source>
</evidence>
<dbReference type="VEuPathDB" id="FungiDB:TSTA_079570"/>
<dbReference type="HOGENOM" id="CLU_333747_0_0_1"/>
<feature type="transmembrane region" description="Helical" evidence="8">
    <location>
        <begin position="420"/>
        <end position="442"/>
    </location>
</feature>
<evidence type="ECO:0000313" key="11">
    <source>
        <dbReference type="Proteomes" id="UP000001745"/>
    </source>
</evidence>
<evidence type="ECO:0000256" key="8">
    <source>
        <dbReference type="SAM" id="Phobius"/>
    </source>
</evidence>
<dbReference type="eggNOG" id="KOG2903">
    <property type="taxonomic scope" value="Eukaryota"/>
</dbReference>
<evidence type="ECO:0000256" key="2">
    <source>
        <dbReference type="ARBA" id="ARBA00008974"/>
    </source>
</evidence>
<feature type="region of interest" description="Disordered" evidence="7">
    <location>
        <begin position="1"/>
        <end position="28"/>
    </location>
</feature>
<comment type="similarity">
    <text evidence="2">Belongs to the purine-cytosine permease (2.A.39) family.</text>
</comment>
<dbReference type="PhylomeDB" id="B8LWW9"/>
<keyword evidence="10" id="KW-0808">Transferase</keyword>
<dbReference type="SFLD" id="SFLDG01148">
    <property type="entry name" value="Xi_(cytGST)"/>
    <property type="match status" value="1"/>
</dbReference>
<dbReference type="Gene3D" id="1.10.4160.10">
    <property type="entry name" value="Hydantoin permease"/>
    <property type="match status" value="1"/>
</dbReference>
<dbReference type="PROSITE" id="PS50405">
    <property type="entry name" value="GST_CTER"/>
    <property type="match status" value="1"/>
</dbReference>
<dbReference type="PANTHER" id="PTHR31806">
    <property type="entry name" value="PURINE-CYTOSINE PERMEASE FCY2-RELATED"/>
    <property type="match status" value="1"/>
</dbReference>
<dbReference type="InterPro" id="IPR026030">
    <property type="entry name" value="Pur-cyt_permease_Fcy2/21/22"/>
</dbReference>
<dbReference type="Gene3D" id="3.40.30.10">
    <property type="entry name" value="Glutaredoxin"/>
    <property type="match status" value="1"/>
</dbReference>
<dbReference type="Pfam" id="PF13409">
    <property type="entry name" value="GST_N_2"/>
    <property type="match status" value="1"/>
</dbReference>
<keyword evidence="6 8" id="KW-0472">Membrane</keyword>
<feature type="transmembrane region" description="Helical" evidence="8">
    <location>
        <begin position="157"/>
        <end position="179"/>
    </location>
</feature>
<dbReference type="GO" id="GO:0004364">
    <property type="term" value="F:glutathione transferase activity"/>
    <property type="evidence" value="ECO:0007669"/>
    <property type="project" value="InterPro"/>
</dbReference>
<proteinExistence type="inferred from homology"/>
<dbReference type="SFLD" id="SFLDG01206">
    <property type="entry name" value="Xi.1"/>
    <property type="match status" value="1"/>
</dbReference>
<dbReference type="CDD" id="cd03190">
    <property type="entry name" value="GST_C_Omega_like"/>
    <property type="match status" value="1"/>
</dbReference>
<evidence type="ECO:0000256" key="6">
    <source>
        <dbReference type="ARBA" id="ARBA00023136"/>
    </source>
</evidence>
<dbReference type="Pfam" id="PF13410">
    <property type="entry name" value="GST_C_2"/>
    <property type="match status" value="1"/>
</dbReference>
<accession>B8LWW9</accession>